<organism evidence="2 3">
    <name type="scientific">Herbiconiux moechotypicola</name>
    <dbReference type="NCBI Taxonomy" id="637393"/>
    <lineage>
        <taxon>Bacteria</taxon>
        <taxon>Bacillati</taxon>
        <taxon>Actinomycetota</taxon>
        <taxon>Actinomycetes</taxon>
        <taxon>Micrococcales</taxon>
        <taxon>Microbacteriaceae</taxon>
        <taxon>Herbiconiux</taxon>
    </lineage>
</organism>
<keyword evidence="2" id="KW-0269">Exonuclease</keyword>
<dbReference type="Proteomes" id="UP001500929">
    <property type="component" value="Unassembled WGS sequence"/>
</dbReference>
<dbReference type="EMBL" id="BAAAQY010000012">
    <property type="protein sequence ID" value="GAA2246039.1"/>
    <property type="molecule type" value="Genomic_DNA"/>
</dbReference>
<dbReference type="InterPro" id="IPR013520">
    <property type="entry name" value="Ribonucl_H"/>
</dbReference>
<evidence type="ECO:0000313" key="3">
    <source>
        <dbReference type="Proteomes" id="UP001500929"/>
    </source>
</evidence>
<dbReference type="CDD" id="cd06127">
    <property type="entry name" value="DEDDh"/>
    <property type="match status" value="1"/>
</dbReference>
<proteinExistence type="predicted"/>
<gene>
    <name evidence="2" type="ORF">GCM10009851_34270</name>
</gene>
<keyword evidence="2" id="KW-0540">Nuclease</keyword>
<evidence type="ECO:0000259" key="1">
    <source>
        <dbReference type="SMART" id="SM00479"/>
    </source>
</evidence>
<dbReference type="Gene3D" id="3.30.420.10">
    <property type="entry name" value="Ribonuclease H-like superfamily/Ribonuclease H"/>
    <property type="match status" value="1"/>
</dbReference>
<accession>A0ABP5QWH5</accession>
<feature type="domain" description="Exonuclease" evidence="1">
    <location>
        <begin position="52"/>
        <end position="228"/>
    </location>
</feature>
<dbReference type="InterPro" id="IPR012337">
    <property type="entry name" value="RNaseH-like_sf"/>
</dbReference>
<name>A0ABP5QWH5_9MICO</name>
<dbReference type="InterPro" id="IPR036397">
    <property type="entry name" value="RNaseH_sf"/>
</dbReference>
<protein>
    <submittedName>
        <fullName evidence="2">3'-5' exonuclease</fullName>
    </submittedName>
</protein>
<dbReference type="NCBIfam" id="NF005927">
    <property type="entry name" value="PRK07942.1"/>
    <property type="match status" value="1"/>
</dbReference>
<keyword evidence="3" id="KW-1185">Reference proteome</keyword>
<dbReference type="SUPFAM" id="SSF53098">
    <property type="entry name" value="Ribonuclease H-like"/>
    <property type="match status" value="1"/>
</dbReference>
<dbReference type="RefSeq" id="WP_259480753.1">
    <property type="nucleotide sequence ID" value="NZ_BAAAQY010000012.1"/>
</dbReference>
<reference evidence="3" key="1">
    <citation type="journal article" date="2019" name="Int. J. Syst. Evol. Microbiol.">
        <title>The Global Catalogue of Microorganisms (GCM) 10K type strain sequencing project: providing services to taxonomists for standard genome sequencing and annotation.</title>
        <authorList>
            <consortium name="The Broad Institute Genomics Platform"/>
            <consortium name="The Broad Institute Genome Sequencing Center for Infectious Disease"/>
            <person name="Wu L."/>
            <person name="Ma J."/>
        </authorList>
    </citation>
    <scope>NUCLEOTIDE SEQUENCE [LARGE SCALE GENOMIC DNA]</scope>
    <source>
        <strain evidence="3">JCM 16117</strain>
    </source>
</reference>
<sequence>MPSIDVPLFDLPAEPAAPARTAPAVVDRPGPQPALFETAEVLLSPLPTWAGRLAVFDLETTGIDVETSRVVTANVSRLDAAGAVVRRRDWLADPGVEIPVQATAVHGVATARARAEGRPAAEVVGEVVAELRAALEDGYAIVVYNAPYDFTLLAREAVRHGVEPLVEPGPVIDPLVIDKQVDRYRKGKRTLEATAEVYGVELTAAHDAGADAIAAGRVAQALGLRHGAVLPDSAAELHDAQAAWHEAQCADFEDYMRRVRDPGFTARRGWPEVPAGSGARSAS</sequence>
<dbReference type="GO" id="GO:0004527">
    <property type="term" value="F:exonuclease activity"/>
    <property type="evidence" value="ECO:0007669"/>
    <property type="project" value="UniProtKB-KW"/>
</dbReference>
<keyword evidence="2" id="KW-0378">Hydrolase</keyword>
<dbReference type="SMART" id="SM00479">
    <property type="entry name" value="EXOIII"/>
    <property type="match status" value="1"/>
</dbReference>
<evidence type="ECO:0000313" key="2">
    <source>
        <dbReference type="EMBL" id="GAA2246039.1"/>
    </source>
</evidence>
<comment type="caution">
    <text evidence="2">The sequence shown here is derived from an EMBL/GenBank/DDBJ whole genome shotgun (WGS) entry which is preliminary data.</text>
</comment>
<dbReference type="Pfam" id="PF00929">
    <property type="entry name" value="RNase_T"/>
    <property type="match status" value="1"/>
</dbReference>